<protein>
    <submittedName>
        <fullName evidence="1">Uncharacterized protein</fullName>
    </submittedName>
</protein>
<organism evidence="1">
    <name type="scientific">Anguilla anguilla</name>
    <name type="common">European freshwater eel</name>
    <name type="synonym">Muraena anguilla</name>
    <dbReference type="NCBI Taxonomy" id="7936"/>
    <lineage>
        <taxon>Eukaryota</taxon>
        <taxon>Metazoa</taxon>
        <taxon>Chordata</taxon>
        <taxon>Craniata</taxon>
        <taxon>Vertebrata</taxon>
        <taxon>Euteleostomi</taxon>
        <taxon>Actinopterygii</taxon>
        <taxon>Neopterygii</taxon>
        <taxon>Teleostei</taxon>
        <taxon>Anguilliformes</taxon>
        <taxon>Anguillidae</taxon>
        <taxon>Anguilla</taxon>
    </lineage>
</organism>
<evidence type="ECO:0000313" key="1">
    <source>
        <dbReference type="EMBL" id="JAH32649.1"/>
    </source>
</evidence>
<dbReference type="EMBL" id="GBXM01075928">
    <property type="protein sequence ID" value="JAH32649.1"/>
    <property type="molecule type" value="Transcribed_RNA"/>
</dbReference>
<proteinExistence type="predicted"/>
<sequence>MSTEVVKSADYLFSPHCNLSTKQSSCCLQSSRQIINIEQWGRITC</sequence>
<reference evidence="1" key="2">
    <citation type="journal article" date="2015" name="Fish Shellfish Immunol.">
        <title>Early steps in the European eel (Anguilla anguilla)-Vibrio vulnificus interaction in the gills: Role of the RtxA13 toxin.</title>
        <authorList>
            <person name="Callol A."/>
            <person name="Pajuelo D."/>
            <person name="Ebbesson L."/>
            <person name="Teles M."/>
            <person name="MacKenzie S."/>
            <person name="Amaro C."/>
        </authorList>
    </citation>
    <scope>NUCLEOTIDE SEQUENCE</scope>
</reference>
<name>A0A0E9RU26_ANGAN</name>
<reference evidence="1" key="1">
    <citation type="submission" date="2014-11" db="EMBL/GenBank/DDBJ databases">
        <authorList>
            <person name="Amaro Gonzalez C."/>
        </authorList>
    </citation>
    <scope>NUCLEOTIDE SEQUENCE</scope>
</reference>
<dbReference type="AlphaFoldDB" id="A0A0E9RU26"/>
<accession>A0A0E9RU26</accession>